<keyword evidence="2" id="KW-1185">Reference proteome</keyword>
<feature type="compositionally biased region" description="Basic and acidic residues" evidence="1">
    <location>
        <begin position="19"/>
        <end position="28"/>
    </location>
</feature>
<feature type="compositionally biased region" description="Polar residues" evidence="1">
    <location>
        <begin position="1"/>
        <end position="18"/>
    </location>
</feature>
<sequence length="265" mass="29286">MAAEYSANSGAGDSGNQSRDSRPHRLFDTHGSTSDSDGSCDGRQIVLEMTFFSHLVIGLILHLERVRIDSTSNRNSCLKSERARKDQPGSNRTIRAPQQVTWSFAAKQATPHSQPPTNALRRAVNRRLLGMVQHRRQVILVLQGKWYQCVVEYALIGCNIDGYGIMVLFHLESPARAPCSSGTGESITDRSLITPPLPPVFNDTIAYIAPRFILYRIQVRSVRGPVHSGHIIALQPGLVVSIDVDSIIILLEGESNSCTKLEMRE</sequence>
<evidence type="ECO:0000256" key="1">
    <source>
        <dbReference type="SAM" id="MobiDB-lite"/>
    </source>
</evidence>
<evidence type="ECO:0000313" key="2">
    <source>
        <dbReference type="Proteomes" id="UP000095283"/>
    </source>
</evidence>
<evidence type="ECO:0000313" key="3">
    <source>
        <dbReference type="WBParaSite" id="Hba_15923"/>
    </source>
</evidence>
<organism evidence="2 3">
    <name type="scientific">Heterorhabditis bacteriophora</name>
    <name type="common">Entomopathogenic nematode worm</name>
    <dbReference type="NCBI Taxonomy" id="37862"/>
    <lineage>
        <taxon>Eukaryota</taxon>
        <taxon>Metazoa</taxon>
        <taxon>Ecdysozoa</taxon>
        <taxon>Nematoda</taxon>
        <taxon>Chromadorea</taxon>
        <taxon>Rhabditida</taxon>
        <taxon>Rhabditina</taxon>
        <taxon>Rhabditomorpha</taxon>
        <taxon>Strongyloidea</taxon>
        <taxon>Heterorhabditidae</taxon>
        <taxon>Heterorhabditis</taxon>
    </lineage>
</organism>
<reference evidence="3" key="1">
    <citation type="submission" date="2016-11" db="UniProtKB">
        <authorList>
            <consortium name="WormBaseParasite"/>
        </authorList>
    </citation>
    <scope>IDENTIFICATION</scope>
</reference>
<accession>A0A1I7XDY6</accession>
<protein>
    <submittedName>
        <fullName evidence="3">C2 domain-containing protein</fullName>
    </submittedName>
</protein>
<dbReference type="Proteomes" id="UP000095283">
    <property type="component" value="Unplaced"/>
</dbReference>
<feature type="compositionally biased region" description="Low complexity" evidence="1">
    <location>
        <begin position="29"/>
        <end position="39"/>
    </location>
</feature>
<feature type="region of interest" description="Disordered" evidence="1">
    <location>
        <begin position="1"/>
        <end position="39"/>
    </location>
</feature>
<name>A0A1I7XDY6_HETBA</name>
<dbReference type="AlphaFoldDB" id="A0A1I7XDY6"/>
<proteinExistence type="predicted"/>
<dbReference type="WBParaSite" id="Hba_15923">
    <property type="protein sequence ID" value="Hba_15923"/>
    <property type="gene ID" value="Hba_15923"/>
</dbReference>